<keyword evidence="2" id="KW-1185">Reference proteome</keyword>
<comment type="caution">
    <text evidence="1">The sequence shown here is derived from an EMBL/GenBank/DDBJ whole genome shotgun (WGS) entry which is preliminary data.</text>
</comment>
<dbReference type="EMBL" id="JAJSOF020000025">
    <property type="protein sequence ID" value="KAJ4434305.1"/>
    <property type="molecule type" value="Genomic_DNA"/>
</dbReference>
<evidence type="ECO:0000313" key="2">
    <source>
        <dbReference type="Proteomes" id="UP001148838"/>
    </source>
</evidence>
<organism evidence="1 2">
    <name type="scientific">Periplaneta americana</name>
    <name type="common">American cockroach</name>
    <name type="synonym">Blatta americana</name>
    <dbReference type="NCBI Taxonomy" id="6978"/>
    <lineage>
        <taxon>Eukaryota</taxon>
        <taxon>Metazoa</taxon>
        <taxon>Ecdysozoa</taxon>
        <taxon>Arthropoda</taxon>
        <taxon>Hexapoda</taxon>
        <taxon>Insecta</taxon>
        <taxon>Pterygota</taxon>
        <taxon>Neoptera</taxon>
        <taxon>Polyneoptera</taxon>
        <taxon>Dictyoptera</taxon>
        <taxon>Blattodea</taxon>
        <taxon>Blattoidea</taxon>
        <taxon>Blattidae</taxon>
        <taxon>Blattinae</taxon>
        <taxon>Periplaneta</taxon>
    </lineage>
</organism>
<accession>A0ABQ8SJH6</accession>
<protein>
    <submittedName>
        <fullName evidence="1">Uncharacterized protein</fullName>
    </submittedName>
</protein>
<sequence length="244" mass="27989">MIEGNRVIKLTTFAYNLERSTILANLANPECSRSKHEELYITVQVSSRNGWEKMKRTGLDSESNMSIFYVLVLPGRAEPVKRISEVNSRWKSRQRRVTDRRIDLVINEMTLTIKKAEYLEVGSGMRDGTMPRKFVSIGETVSVGCDVRHEELEASIKDCYGSETCTLTMREEQRLRVIENKVLRKIFGAKRDEVTGEWSKLHNAELHALYSSPDIIRNIKSSRLRWAGHVARNGWKTGGKRAET</sequence>
<reference evidence="1 2" key="1">
    <citation type="journal article" date="2022" name="Allergy">
        <title>Genome assembly and annotation of Periplaneta americana reveal a comprehensive cockroach allergen profile.</title>
        <authorList>
            <person name="Wang L."/>
            <person name="Xiong Q."/>
            <person name="Saelim N."/>
            <person name="Wang L."/>
            <person name="Nong W."/>
            <person name="Wan A.T."/>
            <person name="Shi M."/>
            <person name="Liu X."/>
            <person name="Cao Q."/>
            <person name="Hui J.H.L."/>
            <person name="Sookrung N."/>
            <person name="Leung T.F."/>
            <person name="Tungtrongchitr A."/>
            <person name="Tsui S.K.W."/>
        </authorList>
    </citation>
    <scope>NUCLEOTIDE SEQUENCE [LARGE SCALE GENOMIC DNA]</scope>
    <source>
        <strain evidence="1">PWHHKU_190912</strain>
    </source>
</reference>
<dbReference type="Proteomes" id="UP001148838">
    <property type="component" value="Unassembled WGS sequence"/>
</dbReference>
<gene>
    <name evidence="1" type="ORF">ANN_22859</name>
</gene>
<proteinExistence type="predicted"/>
<name>A0ABQ8SJH6_PERAM</name>
<evidence type="ECO:0000313" key="1">
    <source>
        <dbReference type="EMBL" id="KAJ4434305.1"/>
    </source>
</evidence>